<keyword evidence="9" id="KW-0812">Transmembrane</keyword>
<keyword evidence="5" id="KW-0418">Kinase</keyword>
<evidence type="ECO:0000256" key="8">
    <source>
        <dbReference type="SAM" id="MobiDB-lite"/>
    </source>
</evidence>
<dbReference type="InterPro" id="IPR017441">
    <property type="entry name" value="Protein_kinase_ATP_BS"/>
</dbReference>
<reference evidence="12" key="1">
    <citation type="journal article" date="2019" name="Int. J. Syst. Evol. Microbiol.">
        <title>The Global Catalogue of Microorganisms (GCM) 10K type strain sequencing project: providing services to taxonomists for standard genome sequencing and annotation.</title>
        <authorList>
            <consortium name="The Broad Institute Genomics Platform"/>
            <consortium name="The Broad Institute Genome Sequencing Center for Infectious Disease"/>
            <person name="Wu L."/>
            <person name="Ma J."/>
        </authorList>
    </citation>
    <scope>NUCLEOTIDE SEQUENCE [LARGE SCALE GENOMIC DNA]</scope>
    <source>
        <strain evidence="12">JCM 17326</strain>
    </source>
</reference>
<dbReference type="PANTHER" id="PTHR43289">
    <property type="entry name" value="MITOGEN-ACTIVATED PROTEIN KINASE KINASE KINASE 20-RELATED"/>
    <property type="match status" value="1"/>
</dbReference>
<keyword evidence="12" id="KW-1185">Reference proteome</keyword>
<gene>
    <name evidence="11" type="ORF">GCM10022419_013760</name>
</gene>
<accession>A0ABP6VJU9</accession>
<evidence type="ECO:0000256" key="5">
    <source>
        <dbReference type="ARBA" id="ARBA00022777"/>
    </source>
</evidence>
<evidence type="ECO:0000313" key="12">
    <source>
        <dbReference type="Proteomes" id="UP001500630"/>
    </source>
</evidence>
<feature type="domain" description="Protein kinase" evidence="10">
    <location>
        <begin position="21"/>
        <end position="276"/>
    </location>
</feature>
<protein>
    <recommendedName>
        <fullName evidence="1">non-specific serine/threonine protein kinase</fullName>
        <ecNumber evidence="1">2.7.11.1</ecNumber>
    </recommendedName>
</protein>
<dbReference type="EC" id="2.7.11.1" evidence="1"/>
<sequence>MLRRRVRPHDAGMTMLLAGRYSLMSQLGQGGMGTVWLAVDELLHQQVAIKEVRLPADLDEAARAELTERTLREARAAARLRSHPSIVTVHDVVMDSGRPWIVMELIHGRSLGQIVREDGPLPPAQAAWVGRHVLDALNAAHAMGVLHRDVKPANILITRDGRVLLTDFGIATVAGDSALTQTGLLNGSPGYIAPERLRGEVDGPEADLWSLGATLYMVVEGRAAHTGPNSAAVMASVLLHEPAAPQRAGPIAPVLGALLEKDPRQRCTPDQAAAWLQAVAGGEEPKTTRPMARRSAPAGRRLAVVGGVLAIALCVTAGAVIWGMTRPETLGADDEPGRTTPSAKPVTSAPAAKPLFGTGLHSCRVLTAAQVRSLLGSNLREDDRNRGICQYHGVNGSFAAVSVYRVPTLKGARANFAGSRQTFKDFRDEHPDVKFSSSPVIGEESFASVYRTDADSYTANMVFRVSNVSVTLTYAGPRSGTKAVERAAASVAAALEAARPAG</sequence>
<comment type="caution">
    <text evidence="11">The sequence shown here is derived from an EMBL/GenBank/DDBJ whole genome shotgun (WGS) entry which is preliminary data.</text>
</comment>
<evidence type="ECO:0000256" key="2">
    <source>
        <dbReference type="ARBA" id="ARBA00022527"/>
    </source>
</evidence>
<feature type="binding site" evidence="7">
    <location>
        <position position="50"/>
    </location>
    <ligand>
        <name>ATP</name>
        <dbReference type="ChEBI" id="CHEBI:30616"/>
    </ligand>
</feature>
<dbReference type="Gene3D" id="3.30.200.20">
    <property type="entry name" value="Phosphorylase Kinase, domain 1"/>
    <property type="match status" value="1"/>
</dbReference>
<evidence type="ECO:0000256" key="7">
    <source>
        <dbReference type="PROSITE-ProRule" id="PRU10141"/>
    </source>
</evidence>
<evidence type="ECO:0000256" key="6">
    <source>
        <dbReference type="ARBA" id="ARBA00022840"/>
    </source>
</evidence>
<keyword evidence="3" id="KW-0808">Transferase</keyword>
<dbReference type="SMART" id="SM00220">
    <property type="entry name" value="S_TKc"/>
    <property type="match status" value="1"/>
</dbReference>
<evidence type="ECO:0000259" key="10">
    <source>
        <dbReference type="PROSITE" id="PS50011"/>
    </source>
</evidence>
<evidence type="ECO:0000256" key="3">
    <source>
        <dbReference type="ARBA" id="ARBA00022679"/>
    </source>
</evidence>
<evidence type="ECO:0000256" key="9">
    <source>
        <dbReference type="SAM" id="Phobius"/>
    </source>
</evidence>
<evidence type="ECO:0000313" key="11">
    <source>
        <dbReference type="EMBL" id="GAA3535427.1"/>
    </source>
</evidence>
<keyword evidence="4 7" id="KW-0547">Nucleotide-binding</keyword>
<feature type="transmembrane region" description="Helical" evidence="9">
    <location>
        <begin position="302"/>
        <end position="324"/>
    </location>
</feature>
<dbReference type="CDD" id="cd14014">
    <property type="entry name" value="STKc_PknB_like"/>
    <property type="match status" value="1"/>
</dbReference>
<evidence type="ECO:0000256" key="4">
    <source>
        <dbReference type="ARBA" id="ARBA00022741"/>
    </source>
</evidence>
<dbReference type="PROSITE" id="PS00108">
    <property type="entry name" value="PROTEIN_KINASE_ST"/>
    <property type="match status" value="1"/>
</dbReference>
<dbReference type="Proteomes" id="UP001500630">
    <property type="component" value="Unassembled WGS sequence"/>
</dbReference>
<name>A0ABP6VJU9_9ACTN</name>
<dbReference type="PROSITE" id="PS00107">
    <property type="entry name" value="PROTEIN_KINASE_ATP"/>
    <property type="match status" value="1"/>
</dbReference>
<dbReference type="InterPro" id="IPR011009">
    <property type="entry name" value="Kinase-like_dom_sf"/>
</dbReference>
<evidence type="ECO:0000256" key="1">
    <source>
        <dbReference type="ARBA" id="ARBA00012513"/>
    </source>
</evidence>
<dbReference type="SUPFAM" id="SSF56112">
    <property type="entry name" value="Protein kinase-like (PK-like)"/>
    <property type="match status" value="1"/>
</dbReference>
<dbReference type="Pfam" id="PF00069">
    <property type="entry name" value="Pkinase"/>
    <property type="match status" value="1"/>
</dbReference>
<keyword evidence="9" id="KW-0472">Membrane</keyword>
<feature type="region of interest" description="Disordered" evidence="8">
    <location>
        <begin position="327"/>
        <end position="350"/>
    </location>
</feature>
<dbReference type="EMBL" id="BAABDQ010000002">
    <property type="protein sequence ID" value="GAA3535427.1"/>
    <property type="molecule type" value="Genomic_DNA"/>
</dbReference>
<keyword evidence="9" id="KW-1133">Transmembrane helix</keyword>
<dbReference type="Gene3D" id="1.10.510.10">
    <property type="entry name" value="Transferase(Phosphotransferase) domain 1"/>
    <property type="match status" value="1"/>
</dbReference>
<keyword evidence="6 7" id="KW-0067">ATP-binding</keyword>
<dbReference type="PROSITE" id="PS50011">
    <property type="entry name" value="PROTEIN_KINASE_DOM"/>
    <property type="match status" value="1"/>
</dbReference>
<dbReference type="InterPro" id="IPR008271">
    <property type="entry name" value="Ser/Thr_kinase_AS"/>
</dbReference>
<dbReference type="InterPro" id="IPR000719">
    <property type="entry name" value="Prot_kinase_dom"/>
</dbReference>
<organism evidence="11 12">
    <name type="scientific">Nonomuraea rosea</name>
    <dbReference type="NCBI Taxonomy" id="638574"/>
    <lineage>
        <taxon>Bacteria</taxon>
        <taxon>Bacillati</taxon>
        <taxon>Actinomycetota</taxon>
        <taxon>Actinomycetes</taxon>
        <taxon>Streptosporangiales</taxon>
        <taxon>Streptosporangiaceae</taxon>
        <taxon>Nonomuraea</taxon>
    </lineage>
</organism>
<keyword evidence="2" id="KW-0723">Serine/threonine-protein kinase</keyword>
<dbReference type="PANTHER" id="PTHR43289:SF6">
    <property type="entry name" value="SERINE_THREONINE-PROTEIN KINASE NEKL-3"/>
    <property type="match status" value="1"/>
</dbReference>
<proteinExistence type="predicted"/>